<keyword evidence="2" id="KW-0812">Transmembrane</keyword>
<dbReference type="Pfam" id="PF09675">
    <property type="entry name" value="Chlamy_scaf"/>
    <property type="match status" value="1"/>
</dbReference>
<feature type="transmembrane region" description="Helical" evidence="2">
    <location>
        <begin position="28"/>
        <end position="45"/>
    </location>
</feature>
<protein>
    <submittedName>
        <fullName evidence="3">Internal scaffolding protein</fullName>
    </submittedName>
</protein>
<proteinExistence type="predicted"/>
<keyword evidence="2" id="KW-0472">Membrane</keyword>
<accession>A0A976N2A7</accession>
<evidence type="ECO:0000256" key="2">
    <source>
        <dbReference type="SAM" id="Phobius"/>
    </source>
</evidence>
<feature type="compositionally biased region" description="Polar residues" evidence="1">
    <location>
        <begin position="209"/>
        <end position="225"/>
    </location>
</feature>
<feature type="region of interest" description="Disordered" evidence="1">
    <location>
        <begin position="207"/>
        <end position="248"/>
    </location>
</feature>
<reference evidence="3" key="1">
    <citation type="submission" date="2022-02" db="EMBL/GenBank/DDBJ databases">
        <title>Towards deciphering the DNA virus diversity associated with rodent species in the families Cricetidae and Heteromyidae.</title>
        <authorList>
            <person name="Lund M."/>
            <person name="Larsen B.B."/>
            <person name="Gryseels S."/>
            <person name="Kraberger S."/>
            <person name="Rowsey D.M."/>
            <person name="Steger L."/>
            <person name="Yule K.M."/>
            <person name="Upham N.S."/>
            <person name="Worobey M."/>
            <person name="Van Doorslaer K."/>
            <person name="Varsani A."/>
        </authorList>
    </citation>
    <scope>NUCLEOTIDE SEQUENCE</scope>
    <source>
        <strain evidence="3">NeonRodF1_66</strain>
    </source>
</reference>
<evidence type="ECO:0000313" key="3">
    <source>
        <dbReference type="EMBL" id="UPW41929.1"/>
    </source>
</evidence>
<keyword evidence="2" id="KW-1133">Transmembrane helix</keyword>
<dbReference type="InterPro" id="IPR014131">
    <property type="entry name" value="Chlamydia_phage_Vp3"/>
</dbReference>
<feature type="compositionally biased region" description="Low complexity" evidence="1">
    <location>
        <begin position="231"/>
        <end position="241"/>
    </location>
</feature>
<organism evidence="3">
    <name type="scientific">Dipodfec virus RodF1_66</name>
    <dbReference type="NCBI Taxonomy" id="2929307"/>
    <lineage>
        <taxon>Viruses</taxon>
        <taxon>Monodnaviria</taxon>
        <taxon>Sangervirae</taxon>
        <taxon>Phixviricota</taxon>
        <taxon>Malgrandaviricetes</taxon>
        <taxon>Petitvirales</taxon>
        <taxon>Microviridae</taxon>
    </lineage>
</organism>
<name>A0A976N2A7_9VIRU</name>
<sequence length="248" mass="26873">MILLSVILPMQLLILIPSSIPMLRTSPFTVLVPMILMLVLLSLSFRSTYMRLLIPSELLEVNLMPKFKTQFDPVERVYADAGTPIKTLYGPIFDEHGVMDLVVTGKANLYDEIQSHADSVDIHVLLKRYAETGDPALFSRVQGAYGDFTQMPTTFAGALNTLIAAEQYFNGLPVDVRAQFGHSFQQFIASMDKSDFASRMGIAPDVSDVAQTPASQTPASQTSPGGNIGEPAAPIKTTPDTPAAPPAT</sequence>
<evidence type="ECO:0000256" key="1">
    <source>
        <dbReference type="SAM" id="MobiDB-lite"/>
    </source>
</evidence>
<dbReference type="EMBL" id="OM869697">
    <property type="protein sequence ID" value="UPW41929.1"/>
    <property type="molecule type" value="Genomic_DNA"/>
</dbReference>